<feature type="compositionally biased region" description="Acidic residues" evidence="6">
    <location>
        <begin position="77"/>
        <end position="98"/>
    </location>
</feature>
<evidence type="ECO:0000256" key="4">
    <source>
        <dbReference type="ARBA" id="ARBA00022737"/>
    </source>
</evidence>
<accession>A0A1E7FQ51</accession>
<dbReference type="OrthoDB" id="46376at2759"/>
<gene>
    <name evidence="7" type="ORF">FRACYDRAFT_260280</name>
</gene>
<dbReference type="PROSITE" id="PS51450">
    <property type="entry name" value="LRR"/>
    <property type="match status" value="2"/>
</dbReference>
<dbReference type="PANTHER" id="PTHR48059:SF30">
    <property type="entry name" value="OS06G0587000 PROTEIN"/>
    <property type="match status" value="1"/>
</dbReference>
<dbReference type="Gene3D" id="3.80.10.10">
    <property type="entry name" value="Ribonuclease Inhibitor"/>
    <property type="match status" value="2"/>
</dbReference>
<dbReference type="AlphaFoldDB" id="A0A1E7FQ51"/>
<sequence length="482" mass="55006">MAKQQSSYGGRWILDDEQQKMIFVVEVDNRPIPNQIVRLPDPPTDCDNSQMIMSDGSITMTSFDHDDDHDDANKIYEEDDDDEIDNSENNNEDYDDVVVTEPITAPTTSNDNDKDTNTDTDIDTDTLSTLSPTVSEERTMMIDILTNQFHITVLPSSQAINWLLEELQLYPELKLTYYDDLTKFAQRFALVTMKFSLLGDDEDGIEQKQGVDECNWYGIECDFYGRVIEVDYSDNNLSGSIPSSEIKLLYHLETLDLSNNEIIGSIPEEIYDLRSLQHIYLYHNKLTGTISSYISQLLSYGSLQTLHLSHNSLTGSIPSFQQQQQLDSSGTSSLTYLNLYDNKLTGTIPRNLRLNELKYFDIGRNFIGGSIPEDIGIDFLKLRYLHIDHNRLTDNIPDTIPSMANGRLISFLANNNRLEGYVPDNYIMYNKLVQYTLQNNYFDYLGPNNCFLNVFQGGELVEFKADCNICSCDDIFCNTMCS</sequence>
<dbReference type="SUPFAM" id="SSF52058">
    <property type="entry name" value="L domain-like"/>
    <property type="match status" value="1"/>
</dbReference>
<evidence type="ECO:0000256" key="2">
    <source>
        <dbReference type="ARBA" id="ARBA00004370"/>
    </source>
</evidence>
<comment type="subcellular location">
    <subcellularLocation>
        <location evidence="1">Cell envelope</location>
    </subcellularLocation>
    <subcellularLocation>
        <location evidence="2">Membrane</location>
    </subcellularLocation>
</comment>
<organism evidence="7 8">
    <name type="scientific">Fragilariopsis cylindrus CCMP1102</name>
    <dbReference type="NCBI Taxonomy" id="635003"/>
    <lineage>
        <taxon>Eukaryota</taxon>
        <taxon>Sar</taxon>
        <taxon>Stramenopiles</taxon>
        <taxon>Ochrophyta</taxon>
        <taxon>Bacillariophyta</taxon>
        <taxon>Bacillariophyceae</taxon>
        <taxon>Bacillariophycidae</taxon>
        <taxon>Bacillariales</taxon>
        <taxon>Bacillariaceae</taxon>
        <taxon>Fragilariopsis</taxon>
    </lineage>
</organism>
<dbReference type="Pfam" id="PF00560">
    <property type="entry name" value="LRR_1"/>
    <property type="match status" value="3"/>
</dbReference>
<dbReference type="Pfam" id="PF13855">
    <property type="entry name" value="LRR_8"/>
    <property type="match status" value="1"/>
</dbReference>
<feature type="region of interest" description="Disordered" evidence="6">
    <location>
        <begin position="59"/>
        <end position="128"/>
    </location>
</feature>
<dbReference type="InterPro" id="IPR051848">
    <property type="entry name" value="PGIP"/>
</dbReference>
<evidence type="ECO:0000256" key="1">
    <source>
        <dbReference type="ARBA" id="ARBA00004196"/>
    </source>
</evidence>
<feature type="compositionally biased region" description="Basic and acidic residues" evidence="6">
    <location>
        <begin position="63"/>
        <end position="76"/>
    </location>
</feature>
<reference evidence="7 8" key="1">
    <citation type="submission" date="2016-09" db="EMBL/GenBank/DDBJ databases">
        <title>Extensive genetic diversity and differential bi-allelic expression allows diatom success in the polar Southern Ocean.</title>
        <authorList>
            <consortium name="DOE Joint Genome Institute"/>
            <person name="Mock T."/>
            <person name="Otillar R.P."/>
            <person name="Strauss J."/>
            <person name="Dupont C."/>
            <person name="Frickenhaus S."/>
            <person name="Maumus F."/>
            <person name="Mcmullan M."/>
            <person name="Sanges R."/>
            <person name="Schmutz J."/>
            <person name="Toseland A."/>
            <person name="Valas R."/>
            <person name="Veluchamy A."/>
            <person name="Ward B.J."/>
            <person name="Allen A."/>
            <person name="Barry K."/>
            <person name="Falciatore A."/>
            <person name="Ferrante M."/>
            <person name="Fortunato A.E."/>
            <person name="Gloeckner G."/>
            <person name="Gruber A."/>
            <person name="Hipkin R."/>
            <person name="Janech M."/>
            <person name="Kroth P."/>
            <person name="Leese F."/>
            <person name="Lindquist E."/>
            <person name="Lyon B.R."/>
            <person name="Martin J."/>
            <person name="Mayer C."/>
            <person name="Parker M."/>
            <person name="Quesneville H."/>
            <person name="Raymond J."/>
            <person name="Uhlig C."/>
            <person name="Valentin K.U."/>
            <person name="Worden A.Z."/>
            <person name="Armbrust E.V."/>
            <person name="Bowler C."/>
            <person name="Green B."/>
            <person name="Moulton V."/>
            <person name="Van Oosterhout C."/>
            <person name="Grigoriev I."/>
        </authorList>
    </citation>
    <scope>NUCLEOTIDE SEQUENCE [LARGE SCALE GENOMIC DNA]</scope>
    <source>
        <strain evidence="7 8">CCMP1102</strain>
    </source>
</reference>
<keyword evidence="5" id="KW-0472">Membrane</keyword>
<dbReference type="PANTHER" id="PTHR48059">
    <property type="entry name" value="POLYGALACTURONASE INHIBITOR 1"/>
    <property type="match status" value="1"/>
</dbReference>
<name>A0A1E7FQ51_9STRA</name>
<keyword evidence="8" id="KW-1185">Reference proteome</keyword>
<dbReference type="Proteomes" id="UP000095751">
    <property type="component" value="Unassembled WGS sequence"/>
</dbReference>
<dbReference type="InterPro" id="IPR032675">
    <property type="entry name" value="LRR_dom_sf"/>
</dbReference>
<protein>
    <submittedName>
        <fullName evidence="7">L domain-like protein</fullName>
    </submittedName>
</protein>
<dbReference type="InParanoid" id="A0A1E7FQ51"/>
<dbReference type="EMBL" id="KV784355">
    <property type="protein sequence ID" value="OEU20267.1"/>
    <property type="molecule type" value="Genomic_DNA"/>
</dbReference>
<proteinExistence type="predicted"/>
<dbReference type="GO" id="GO:0016020">
    <property type="term" value="C:membrane"/>
    <property type="evidence" value="ECO:0007669"/>
    <property type="project" value="UniProtKB-SubCell"/>
</dbReference>
<keyword evidence="4" id="KW-0677">Repeat</keyword>
<keyword evidence="3" id="KW-0732">Signal</keyword>
<dbReference type="FunFam" id="3.80.10.10:FF:000400">
    <property type="entry name" value="Nuclear pore complex protein NUP107"/>
    <property type="match status" value="1"/>
</dbReference>
<evidence type="ECO:0000256" key="6">
    <source>
        <dbReference type="SAM" id="MobiDB-lite"/>
    </source>
</evidence>
<dbReference type="KEGG" id="fcy:FRACYDRAFT_260280"/>
<evidence type="ECO:0000313" key="8">
    <source>
        <dbReference type="Proteomes" id="UP000095751"/>
    </source>
</evidence>
<evidence type="ECO:0000256" key="5">
    <source>
        <dbReference type="ARBA" id="ARBA00023136"/>
    </source>
</evidence>
<evidence type="ECO:0000256" key="3">
    <source>
        <dbReference type="ARBA" id="ARBA00022729"/>
    </source>
</evidence>
<evidence type="ECO:0000313" key="7">
    <source>
        <dbReference type="EMBL" id="OEU20267.1"/>
    </source>
</evidence>
<dbReference type="InterPro" id="IPR001611">
    <property type="entry name" value="Leu-rich_rpt"/>
</dbReference>